<dbReference type="PROSITE" id="PS51186">
    <property type="entry name" value="GNAT"/>
    <property type="match status" value="1"/>
</dbReference>
<protein>
    <submittedName>
        <fullName evidence="2">GNAT family N-acetyltransferase</fullName>
        <ecNumber evidence="2">2.3.-.-</ecNumber>
    </submittedName>
</protein>
<dbReference type="CDD" id="cd04301">
    <property type="entry name" value="NAT_SF"/>
    <property type="match status" value="1"/>
</dbReference>
<dbReference type="EMBL" id="JBHTKA010000003">
    <property type="protein sequence ID" value="MFD0999917.1"/>
    <property type="molecule type" value="Genomic_DNA"/>
</dbReference>
<keyword evidence="2" id="KW-0012">Acyltransferase</keyword>
<dbReference type="GO" id="GO:0016746">
    <property type="term" value="F:acyltransferase activity"/>
    <property type="evidence" value="ECO:0007669"/>
    <property type="project" value="UniProtKB-KW"/>
</dbReference>
<dbReference type="Pfam" id="PF00583">
    <property type="entry name" value="Acetyltransf_1"/>
    <property type="match status" value="1"/>
</dbReference>
<dbReference type="EC" id="2.3.-.-" evidence="2"/>
<accession>A0ABW3K0Z3</accession>
<evidence type="ECO:0000313" key="3">
    <source>
        <dbReference type="Proteomes" id="UP001597112"/>
    </source>
</evidence>
<reference evidence="3" key="1">
    <citation type="journal article" date="2019" name="Int. J. Syst. Evol. Microbiol.">
        <title>The Global Catalogue of Microorganisms (GCM) 10K type strain sequencing project: providing services to taxonomists for standard genome sequencing and annotation.</title>
        <authorList>
            <consortium name="The Broad Institute Genomics Platform"/>
            <consortium name="The Broad Institute Genome Sequencing Center for Infectious Disease"/>
            <person name="Wu L."/>
            <person name="Ma J."/>
        </authorList>
    </citation>
    <scope>NUCLEOTIDE SEQUENCE [LARGE SCALE GENOMIC DNA]</scope>
    <source>
        <strain evidence="3">CCUG 58938</strain>
    </source>
</reference>
<dbReference type="Proteomes" id="UP001597112">
    <property type="component" value="Unassembled WGS sequence"/>
</dbReference>
<dbReference type="Gene3D" id="3.40.630.30">
    <property type="match status" value="1"/>
</dbReference>
<dbReference type="SUPFAM" id="SSF55729">
    <property type="entry name" value="Acyl-CoA N-acyltransferases (Nat)"/>
    <property type="match status" value="1"/>
</dbReference>
<dbReference type="PANTHER" id="PTHR43305:SF1">
    <property type="entry name" value="FAMILY N-ACETYLTRANSFERASE, PUTATIVE (AFU_ORTHOLOGUE AFUA_2G01380)-RELATED"/>
    <property type="match status" value="1"/>
</dbReference>
<keyword evidence="2" id="KW-0808">Transferase</keyword>
<dbReference type="InterPro" id="IPR000182">
    <property type="entry name" value="GNAT_dom"/>
</dbReference>
<evidence type="ECO:0000313" key="2">
    <source>
        <dbReference type="EMBL" id="MFD0999917.1"/>
    </source>
</evidence>
<organism evidence="2 3">
    <name type="scientific">Ohtaekwangia kribbensis</name>
    <dbReference type="NCBI Taxonomy" id="688913"/>
    <lineage>
        <taxon>Bacteria</taxon>
        <taxon>Pseudomonadati</taxon>
        <taxon>Bacteroidota</taxon>
        <taxon>Cytophagia</taxon>
        <taxon>Cytophagales</taxon>
        <taxon>Fulvivirgaceae</taxon>
        <taxon>Ohtaekwangia</taxon>
    </lineage>
</organism>
<feature type="domain" description="N-acetyltransferase" evidence="1">
    <location>
        <begin position="8"/>
        <end position="157"/>
    </location>
</feature>
<dbReference type="InterPro" id="IPR016181">
    <property type="entry name" value="Acyl_CoA_acyltransferase"/>
</dbReference>
<name>A0ABW3K0Z3_9BACT</name>
<dbReference type="RefSeq" id="WP_377579054.1">
    <property type="nucleotide sequence ID" value="NZ_JBHTKA010000003.1"/>
</dbReference>
<dbReference type="InterPro" id="IPR052777">
    <property type="entry name" value="Acetyltransferase_Enz"/>
</dbReference>
<proteinExistence type="predicted"/>
<dbReference type="PANTHER" id="PTHR43305">
    <property type="entry name" value="FAMILY N-ACETYLTRANSFERASE, PUTATIVE (AFU_ORTHOLOGUE AFUA_2G01380)-RELATED"/>
    <property type="match status" value="1"/>
</dbReference>
<gene>
    <name evidence="2" type="ORF">ACFQ21_11405</name>
</gene>
<keyword evidence="3" id="KW-1185">Reference proteome</keyword>
<evidence type="ECO:0000259" key="1">
    <source>
        <dbReference type="PROSITE" id="PS51186"/>
    </source>
</evidence>
<sequence length="157" mass="17831">MIQVSTTISVREYEPQHQPWFEKFNRAWIERYFWMEPIDFEVLQHPDKHILAHGGAILMAYAGEDVAGTVALKYVSPGIYEFTKMAVDEKFQGLKIGRLLAETAIVKAKSMGAHKIILYSHTSLATAIGLYRKLGFIEVPVDGPYKRSDIKMELTAL</sequence>
<comment type="caution">
    <text evidence="2">The sequence shown here is derived from an EMBL/GenBank/DDBJ whole genome shotgun (WGS) entry which is preliminary data.</text>
</comment>